<dbReference type="RefSeq" id="WP_248665728.1">
    <property type="nucleotide sequence ID" value="NZ_JALPRX010000015.1"/>
</dbReference>
<dbReference type="PANTHER" id="PTHR42793:SF4">
    <property type="entry name" value="BLL6376 PROTEIN"/>
    <property type="match status" value="1"/>
</dbReference>
<comment type="similarity">
    <text evidence="2">In the N-terminal section; belongs to the acetate CoA ligase alpha subunit family.</text>
</comment>
<evidence type="ECO:0000313" key="5">
    <source>
        <dbReference type="EMBL" id="MCK8783602.1"/>
    </source>
</evidence>
<keyword evidence="3" id="KW-0067">ATP-binding</keyword>
<dbReference type="GO" id="GO:0005524">
    <property type="term" value="F:ATP binding"/>
    <property type="evidence" value="ECO:0007669"/>
    <property type="project" value="UniProtKB-UniRule"/>
</dbReference>
<dbReference type="GO" id="GO:0046872">
    <property type="term" value="F:metal ion binding"/>
    <property type="evidence" value="ECO:0007669"/>
    <property type="project" value="InterPro"/>
</dbReference>
<dbReference type="Gene3D" id="3.40.50.261">
    <property type="entry name" value="Succinyl-CoA synthetase domains"/>
    <property type="match status" value="2"/>
</dbReference>
<dbReference type="Gene3D" id="3.30.1490.20">
    <property type="entry name" value="ATP-grasp fold, A domain"/>
    <property type="match status" value="1"/>
</dbReference>
<dbReference type="InterPro" id="IPR013815">
    <property type="entry name" value="ATP_grasp_subdomain_1"/>
</dbReference>
<evidence type="ECO:0000313" key="6">
    <source>
        <dbReference type="Proteomes" id="UP001139516"/>
    </source>
</evidence>
<dbReference type="AlphaFoldDB" id="A0A9X1Y7P4"/>
<dbReference type="GO" id="GO:0006099">
    <property type="term" value="P:tricarboxylic acid cycle"/>
    <property type="evidence" value="ECO:0007669"/>
    <property type="project" value="UniProtKB-KW"/>
</dbReference>
<evidence type="ECO:0000256" key="1">
    <source>
        <dbReference type="ARBA" id="ARBA00022532"/>
    </source>
</evidence>
<name>A0A9X1Y7P4_9PROT</name>
<dbReference type="Pfam" id="PF13549">
    <property type="entry name" value="ATP-grasp_5"/>
    <property type="match status" value="1"/>
</dbReference>
<keyword evidence="5" id="KW-0436">Ligase</keyword>
<dbReference type="InterPro" id="IPR032875">
    <property type="entry name" value="Succ_CoA_lig_flav_dom"/>
</dbReference>
<reference evidence="5" key="1">
    <citation type="submission" date="2022-04" db="EMBL/GenBank/DDBJ databases">
        <title>Roseomonas acroporae sp. nov., isolated from coral Acropora digitifera.</title>
        <authorList>
            <person name="Sun H."/>
        </authorList>
    </citation>
    <scope>NUCLEOTIDE SEQUENCE</scope>
    <source>
        <strain evidence="5">NAR14</strain>
    </source>
</reference>
<dbReference type="InterPro" id="IPR016102">
    <property type="entry name" value="Succinyl-CoA_synth-like"/>
</dbReference>
<sequence length="456" mass="47397">VMMKVGQSAVGGEAAKSHTASIAGDDAVTDAVLREFGVVRARTTEEALDIAYAATKRIYPARNTLGVITVSGGAGVLISDAAEQLGLPMPPMPEPAQARLRGLLSFSAPRNPVDVTAQALNNIELVGQFAEATAAEGGYSSILNFFTQTGGSRTVGPKLRAQLVDVMRRHPDRLWALSVLASPDMVREYQSDGFLCYEDPSRAVVALHAMGRFGEAFAAAEQPTAEVALPQVTLPATTPSEADAKALLAAAGVPAVPERACADPGAAVAAAEAFGYPVVLKILSPDILHKSEIGGVLLDVADAAAVRDGFATLLERAKRHAPEARIEGVLVAKQIRGAVECILGIHRDPVFGPVAMVGLGGIFVEVLRDVAFRRCPFDPAEAERMIRSLKGAPLLLGVRGRPPADVQALAEALSRLSAFAAAAGPRLLSAEVNPMLVLPEGQGCYAADAVVEVAGG</sequence>
<keyword evidence="1" id="KW-0816">Tricarboxylic acid cycle</keyword>
<keyword evidence="6" id="KW-1185">Reference proteome</keyword>
<accession>A0A9X1Y7P4</accession>
<keyword evidence="3" id="KW-0547">Nucleotide-binding</keyword>
<dbReference type="GO" id="GO:0016874">
    <property type="term" value="F:ligase activity"/>
    <property type="evidence" value="ECO:0007669"/>
    <property type="project" value="UniProtKB-KW"/>
</dbReference>
<dbReference type="Proteomes" id="UP001139516">
    <property type="component" value="Unassembled WGS sequence"/>
</dbReference>
<comment type="caution">
    <text evidence="5">The sequence shown here is derived from an EMBL/GenBank/DDBJ whole genome shotgun (WGS) entry which is preliminary data.</text>
</comment>
<protein>
    <submittedName>
        <fullName evidence="5">Acetate--CoA ligase family protein</fullName>
    </submittedName>
</protein>
<evidence type="ECO:0000256" key="2">
    <source>
        <dbReference type="ARBA" id="ARBA00060888"/>
    </source>
</evidence>
<dbReference type="Pfam" id="PF13607">
    <property type="entry name" value="Succ_CoA_lig"/>
    <property type="match status" value="1"/>
</dbReference>
<dbReference type="Gene3D" id="3.30.470.20">
    <property type="entry name" value="ATP-grasp fold, B domain"/>
    <property type="match status" value="1"/>
</dbReference>
<dbReference type="SUPFAM" id="SSF52210">
    <property type="entry name" value="Succinyl-CoA synthetase domains"/>
    <property type="match status" value="2"/>
</dbReference>
<organism evidence="5 6">
    <name type="scientific">Roseomonas acroporae</name>
    <dbReference type="NCBI Taxonomy" id="2937791"/>
    <lineage>
        <taxon>Bacteria</taxon>
        <taxon>Pseudomonadati</taxon>
        <taxon>Pseudomonadota</taxon>
        <taxon>Alphaproteobacteria</taxon>
        <taxon>Acetobacterales</taxon>
        <taxon>Roseomonadaceae</taxon>
        <taxon>Roseomonas</taxon>
    </lineage>
</organism>
<proteinExistence type="inferred from homology"/>
<dbReference type="EMBL" id="JALPRX010000015">
    <property type="protein sequence ID" value="MCK8783602.1"/>
    <property type="molecule type" value="Genomic_DNA"/>
</dbReference>
<dbReference type="PANTHER" id="PTHR42793">
    <property type="entry name" value="COA BINDING DOMAIN CONTAINING PROTEIN"/>
    <property type="match status" value="1"/>
</dbReference>
<gene>
    <name evidence="5" type="ORF">M0638_04305</name>
</gene>
<evidence type="ECO:0000256" key="3">
    <source>
        <dbReference type="PROSITE-ProRule" id="PRU00409"/>
    </source>
</evidence>
<dbReference type="PROSITE" id="PS50975">
    <property type="entry name" value="ATP_GRASP"/>
    <property type="match status" value="1"/>
</dbReference>
<evidence type="ECO:0000259" key="4">
    <source>
        <dbReference type="PROSITE" id="PS50975"/>
    </source>
</evidence>
<feature type="non-terminal residue" evidence="5">
    <location>
        <position position="1"/>
    </location>
</feature>
<dbReference type="FunFam" id="3.30.1490.20:FF:000020">
    <property type="entry name" value="Protein lysine acetyltransferase"/>
    <property type="match status" value="1"/>
</dbReference>
<dbReference type="InterPro" id="IPR011761">
    <property type="entry name" value="ATP-grasp"/>
</dbReference>
<dbReference type="SUPFAM" id="SSF56059">
    <property type="entry name" value="Glutathione synthetase ATP-binding domain-like"/>
    <property type="match status" value="1"/>
</dbReference>
<feature type="domain" description="ATP-grasp" evidence="4">
    <location>
        <begin position="245"/>
        <end position="281"/>
    </location>
</feature>